<dbReference type="Proteomes" id="UP001617427">
    <property type="component" value="Unassembled WGS sequence"/>
</dbReference>
<keyword evidence="2" id="KW-1185">Reference proteome</keyword>
<organism evidence="1 2">
    <name type="scientific">Herbaspirillum chlorophenolicum</name>
    <dbReference type="NCBI Taxonomy" id="211589"/>
    <lineage>
        <taxon>Bacteria</taxon>
        <taxon>Pseudomonadati</taxon>
        <taxon>Pseudomonadota</taxon>
        <taxon>Betaproteobacteria</taxon>
        <taxon>Burkholderiales</taxon>
        <taxon>Oxalobacteraceae</taxon>
        <taxon>Herbaspirillum</taxon>
    </lineage>
</organism>
<proteinExistence type="predicted"/>
<name>A0ABW8ESD8_9BURK</name>
<sequence>MATDMAQYGAAYRGKHITVDYKEDARSGDVRCAVKVGDVAYPDIRGNPFRSAAAAQATGAAFARALIDAELDGDTVEHRGYFIRVSSIEQRDGSWVGSYQFHRNDNPVPFRRVSCDGFRGNSPVEAEEYAIGMAQQAMDADIAAGKL</sequence>
<evidence type="ECO:0000313" key="1">
    <source>
        <dbReference type="EMBL" id="MFJ3044370.1"/>
    </source>
</evidence>
<reference evidence="1 2" key="1">
    <citation type="submission" date="2024-10" db="EMBL/GenBank/DDBJ databases">
        <title>The Natural Products Discovery Center: Release of the First 8490 Sequenced Strains for Exploring Actinobacteria Biosynthetic Diversity.</title>
        <authorList>
            <person name="Kalkreuter E."/>
            <person name="Kautsar S.A."/>
            <person name="Yang D."/>
            <person name="Bader C.D."/>
            <person name="Teijaro C.N."/>
            <person name="Fluegel L."/>
            <person name="Davis C.M."/>
            <person name="Simpson J.R."/>
            <person name="Lauterbach L."/>
            <person name="Steele A.D."/>
            <person name="Gui C."/>
            <person name="Meng S."/>
            <person name="Li G."/>
            <person name="Viehrig K."/>
            <person name="Ye F."/>
            <person name="Su P."/>
            <person name="Kiefer A.F."/>
            <person name="Nichols A."/>
            <person name="Cepeda A.J."/>
            <person name="Yan W."/>
            <person name="Fan B."/>
            <person name="Jiang Y."/>
            <person name="Adhikari A."/>
            <person name="Zheng C.-J."/>
            <person name="Schuster L."/>
            <person name="Cowan T.M."/>
            <person name="Smanski M.J."/>
            <person name="Chevrette M.G."/>
            <person name="De Carvalho L.P.S."/>
            <person name="Shen B."/>
        </authorList>
    </citation>
    <scope>NUCLEOTIDE SEQUENCE [LARGE SCALE GENOMIC DNA]</scope>
    <source>
        <strain evidence="1 2">NPDC087045</strain>
    </source>
</reference>
<accession>A0ABW8ESD8</accession>
<dbReference type="EMBL" id="JBIUZV010000001">
    <property type="protein sequence ID" value="MFJ3044370.1"/>
    <property type="molecule type" value="Genomic_DNA"/>
</dbReference>
<comment type="caution">
    <text evidence="1">The sequence shown here is derived from an EMBL/GenBank/DDBJ whole genome shotgun (WGS) entry which is preliminary data.</text>
</comment>
<protein>
    <submittedName>
        <fullName evidence="1">Uncharacterized protein</fullName>
    </submittedName>
</protein>
<gene>
    <name evidence="1" type="ORF">ACIPEN_00945</name>
</gene>
<evidence type="ECO:0000313" key="2">
    <source>
        <dbReference type="Proteomes" id="UP001617427"/>
    </source>
</evidence>
<dbReference type="RefSeq" id="WP_402697993.1">
    <property type="nucleotide sequence ID" value="NZ_JBIUZV010000001.1"/>
</dbReference>